<keyword evidence="5" id="KW-0418">Kinase</keyword>
<keyword evidence="2" id="KW-0444">Lipid biosynthesis</keyword>
<dbReference type="InterPro" id="IPR006204">
    <property type="entry name" value="GHMP_kinase_N_dom"/>
</dbReference>
<dbReference type="SUPFAM" id="SSF54211">
    <property type="entry name" value="Ribosomal protein S5 domain 2-like"/>
    <property type="match status" value="1"/>
</dbReference>
<evidence type="ECO:0000256" key="6">
    <source>
        <dbReference type="ARBA" id="ARBA00022840"/>
    </source>
</evidence>
<dbReference type="InterPro" id="IPR006205">
    <property type="entry name" value="Mev_gal_kin"/>
</dbReference>
<evidence type="ECO:0000313" key="11">
    <source>
        <dbReference type="EMBL" id="OGG01618.1"/>
    </source>
</evidence>
<protein>
    <recommendedName>
        <fullName evidence="10">GHMP kinase N-terminal domain-containing protein</fullName>
    </recommendedName>
</protein>
<dbReference type="InterPro" id="IPR014721">
    <property type="entry name" value="Ribsml_uS5_D2-typ_fold_subgr"/>
</dbReference>
<accession>A0A1F5YN35</accession>
<dbReference type="Pfam" id="PF00288">
    <property type="entry name" value="GHMP_kinases_N"/>
    <property type="match status" value="1"/>
</dbReference>
<evidence type="ECO:0000313" key="12">
    <source>
        <dbReference type="Proteomes" id="UP000178448"/>
    </source>
</evidence>
<evidence type="ECO:0000256" key="7">
    <source>
        <dbReference type="ARBA" id="ARBA00022842"/>
    </source>
</evidence>
<organism evidence="11 12">
    <name type="scientific">Candidatus Gottesmanbacteria bacterium RBG_16_52_11</name>
    <dbReference type="NCBI Taxonomy" id="1798374"/>
    <lineage>
        <taxon>Bacteria</taxon>
        <taxon>Candidatus Gottesmaniibacteriota</taxon>
    </lineage>
</organism>
<evidence type="ECO:0000256" key="2">
    <source>
        <dbReference type="ARBA" id="ARBA00022516"/>
    </source>
</evidence>
<dbReference type="GO" id="GO:0005829">
    <property type="term" value="C:cytosol"/>
    <property type="evidence" value="ECO:0007669"/>
    <property type="project" value="TreeGrafter"/>
</dbReference>
<keyword evidence="7" id="KW-0460">Magnesium</keyword>
<dbReference type="Gene3D" id="3.30.230.10">
    <property type="match status" value="1"/>
</dbReference>
<evidence type="ECO:0000256" key="3">
    <source>
        <dbReference type="ARBA" id="ARBA00022679"/>
    </source>
</evidence>
<evidence type="ECO:0000259" key="10">
    <source>
        <dbReference type="Pfam" id="PF00288"/>
    </source>
</evidence>
<gene>
    <name evidence="11" type="ORF">A2Z33_07570</name>
</gene>
<dbReference type="AlphaFoldDB" id="A0A1F5YN35"/>
<dbReference type="GO" id="GO:0019287">
    <property type="term" value="P:isopentenyl diphosphate biosynthetic process, mevalonate pathway"/>
    <property type="evidence" value="ECO:0007669"/>
    <property type="project" value="UniProtKB-UniPathway"/>
</dbReference>
<dbReference type="STRING" id="1798374.A2Z33_07570"/>
<keyword evidence="1" id="KW-0963">Cytoplasm</keyword>
<comment type="caution">
    <text evidence="11">The sequence shown here is derived from an EMBL/GenBank/DDBJ whole genome shotgun (WGS) entry which is preliminary data.</text>
</comment>
<dbReference type="PANTHER" id="PTHR43290">
    <property type="entry name" value="MEVALONATE KINASE"/>
    <property type="match status" value="1"/>
</dbReference>
<evidence type="ECO:0000256" key="4">
    <source>
        <dbReference type="ARBA" id="ARBA00022741"/>
    </source>
</evidence>
<dbReference type="UniPathway" id="UPA00057">
    <property type="reaction ID" value="UER00098"/>
</dbReference>
<dbReference type="Gene3D" id="3.30.70.890">
    <property type="entry name" value="GHMP kinase, C-terminal domain"/>
    <property type="match status" value="1"/>
</dbReference>
<evidence type="ECO:0000256" key="9">
    <source>
        <dbReference type="ARBA" id="ARBA00029438"/>
    </source>
</evidence>
<dbReference type="SUPFAM" id="SSF55060">
    <property type="entry name" value="GHMP Kinase, C-terminal domain"/>
    <property type="match status" value="1"/>
</dbReference>
<evidence type="ECO:0000256" key="5">
    <source>
        <dbReference type="ARBA" id="ARBA00022777"/>
    </source>
</evidence>
<keyword evidence="4" id="KW-0547">Nucleotide-binding</keyword>
<dbReference type="PRINTS" id="PR00959">
    <property type="entry name" value="MEVGALKINASE"/>
</dbReference>
<name>A0A1F5YN35_9BACT</name>
<keyword evidence="3" id="KW-0808">Transferase</keyword>
<dbReference type="Proteomes" id="UP000178448">
    <property type="component" value="Unassembled WGS sequence"/>
</dbReference>
<proteinExistence type="predicted"/>
<keyword evidence="8" id="KW-0443">Lipid metabolism</keyword>
<reference evidence="11 12" key="1">
    <citation type="journal article" date="2016" name="Nat. Commun.">
        <title>Thousands of microbial genomes shed light on interconnected biogeochemical processes in an aquifer system.</title>
        <authorList>
            <person name="Anantharaman K."/>
            <person name="Brown C.T."/>
            <person name="Hug L.A."/>
            <person name="Sharon I."/>
            <person name="Castelle C.J."/>
            <person name="Probst A.J."/>
            <person name="Thomas B.C."/>
            <person name="Singh A."/>
            <person name="Wilkins M.J."/>
            <person name="Karaoz U."/>
            <person name="Brodie E.L."/>
            <person name="Williams K.H."/>
            <person name="Hubbard S.S."/>
            <person name="Banfield J.F."/>
        </authorList>
    </citation>
    <scope>NUCLEOTIDE SEQUENCE [LARGE SCALE GENOMIC DNA]</scope>
</reference>
<evidence type="ECO:0000256" key="1">
    <source>
        <dbReference type="ARBA" id="ARBA00022490"/>
    </source>
</evidence>
<keyword evidence="6" id="KW-0067">ATP-binding</keyword>
<dbReference type="InterPro" id="IPR036554">
    <property type="entry name" value="GHMP_kinase_C_sf"/>
</dbReference>
<feature type="domain" description="GHMP kinase N-terminal" evidence="10">
    <location>
        <begin position="66"/>
        <end position="150"/>
    </location>
</feature>
<dbReference type="GO" id="GO:0004496">
    <property type="term" value="F:mevalonate kinase activity"/>
    <property type="evidence" value="ECO:0007669"/>
    <property type="project" value="InterPro"/>
</dbReference>
<dbReference type="InterPro" id="IPR020568">
    <property type="entry name" value="Ribosomal_Su5_D2-typ_SF"/>
</dbReference>
<evidence type="ECO:0000256" key="8">
    <source>
        <dbReference type="ARBA" id="ARBA00023098"/>
    </source>
</evidence>
<comment type="pathway">
    <text evidence="9">Isoprenoid biosynthesis; isopentenyl diphosphate biosynthesis via mevalonate pathway; isopentenyl diphosphate from (R)-mevalonate: step 1/3.</text>
</comment>
<dbReference type="GO" id="GO:0005524">
    <property type="term" value="F:ATP binding"/>
    <property type="evidence" value="ECO:0007669"/>
    <property type="project" value="UniProtKB-KW"/>
</dbReference>
<dbReference type="EMBL" id="MFJD01000012">
    <property type="protein sequence ID" value="OGG01618.1"/>
    <property type="molecule type" value="Genomic_DNA"/>
</dbReference>
<sequence length="322" mass="34666">MKHQAVTVSVPGKVLLMGDHAIVYGYPALLAAVGMRTRVTVLPRPAGAPGDITVRSAEPDGYIRHIIGVTRNLLGIKRIPALTVTVESDIPPGYHLGSSAAVAVAAVAACMYSWKSVWNPAEINRIAYEAEKHMHGNPSGGDNTAVTFGGLIWFRKELEFLRSIWQLPFRIPDRLNRFLLIDTGRPAESTGEMVAFVSSKLKAQNSKFKRIFARNEEQTRNITVALKTGKLDGLLSAVRAGEGTLEEMGVVSARVIPLIRAAEAAGGAAKILGGGGRKRGVGYILACHRDPDRIAALSRKFGYPALPVRLGEEGVRLEKESG</sequence>
<dbReference type="PANTHER" id="PTHR43290:SF2">
    <property type="entry name" value="MEVALONATE KINASE"/>
    <property type="match status" value="1"/>
</dbReference>